<feature type="compositionally biased region" description="Acidic residues" evidence="2">
    <location>
        <begin position="147"/>
        <end position="166"/>
    </location>
</feature>
<feature type="compositionally biased region" description="Basic and acidic residues" evidence="2">
    <location>
        <begin position="15"/>
        <end position="26"/>
    </location>
</feature>
<dbReference type="PANTHER" id="PTHR13318">
    <property type="entry name" value="PARTNER OF PAIRED, ISOFORM B-RELATED"/>
    <property type="match status" value="1"/>
</dbReference>
<evidence type="ECO:0000259" key="3">
    <source>
        <dbReference type="Pfam" id="PF12937"/>
    </source>
</evidence>
<dbReference type="SMART" id="SM00367">
    <property type="entry name" value="LRR_CC"/>
    <property type="match status" value="6"/>
</dbReference>
<dbReference type="Pfam" id="PF12937">
    <property type="entry name" value="F-box-like"/>
    <property type="match status" value="1"/>
</dbReference>
<dbReference type="InterPro" id="IPR032675">
    <property type="entry name" value="LRR_dom_sf"/>
</dbReference>
<keyword evidence="1" id="KW-0833">Ubl conjugation pathway</keyword>
<comment type="caution">
    <text evidence="4">The sequence shown here is derived from an EMBL/GenBank/DDBJ whole genome shotgun (WGS) entry which is preliminary data.</text>
</comment>
<feature type="region of interest" description="Disordered" evidence="2">
    <location>
        <begin position="1"/>
        <end position="47"/>
    </location>
</feature>
<dbReference type="Gene3D" id="3.80.10.10">
    <property type="entry name" value="Ribonuclease Inhibitor"/>
    <property type="match status" value="2"/>
</dbReference>
<dbReference type="Gene3D" id="1.20.1280.50">
    <property type="match status" value="1"/>
</dbReference>
<feature type="compositionally biased region" description="Polar residues" evidence="2">
    <location>
        <begin position="948"/>
        <end position="976"/>
    </location>
</feature>
<feature type="domain" description="F-box" evidence="3">
    <location>
        <begin position="372"/>
        <end position="422"/>
    </location>
</feature>
<feature type="region of interest" description="Disordered" evidence="2">
    <location>
        <begin position="179"/>
        <end position="251"/>
    </location>
</feature>
<evidence type="ECO:0000256" key="1">
    <source>
        <dbReference type="ARBA" id="ARBA00022786"/>
    </source>
</evidence>
<feature type="region of interest" description="Disordered" evidence="2">
    <location>
        <begin position="880"/>
        <end position="1031"/>
    </location>
</feature>
<feature type="region of interest" description="Disordered" evidence="2">
    <location>
        <begin position="280"/>
        <end position="372"/>
    </location>
</feature>
<feature type="compositionally biased region" description="Polar residues" evidence="2">
    <location>
        <begin position="1016"/>
        <end position="1031"/>
    </location>
</feature>
<evidence type="ECO:0000256" key="2">
    <source>
        <dbReference type="SAM" id="MobiDB-lite"/>
    </source>
</evidence>
<dbReference type="InterPro" id="IPR036047">
    <property type="entry name" value="F-box-like_dom_sf"/>
</dbReference>
<feature type="region of interest" description="Disordered" evidence="2">
    <location>
        <begin position="64"/>
        <end position="166"/>
    </location>
</feature>
<reference evidence="4" key="1">
    <citation type="submission" date="2020-11" db="EMBL/GenBank/DDBJ databases">
        <authorList>
            <person name="Whiteford S."/>
        </authorList>
    </citation>
    <scope>NUCLEOTIDE SEQUENCE</scope>
</reference>
<dbReference type="AlphaFoldDB" id="A0A8S4E629"/>
<gene>
    <name evidence="4" type="ORF">PLXY2_LOCUS4418</name>
</gene>
<feature type="compositionally biased region" description="Basic residues" evidence="2">
    <location>
        <begin position="330"/>
        <end position="344"/>
    </location>
</feature>
<dbReference type="GO" id="GO:0031146">
    <property type="term" value="P:SCF-dependent proteasomal ubiquitin-dependent protein catabolic process"/>
    <property type="evidence" value="ECO:0007669"/>
    <property type="project" value="TreeGrafter"/>
</dbReference>
<dbReference type="Proteomes" id="UP000653454">
    <property type="component" value="Unassembled WGS sequence"/>
</dbReference>
<dbReference type="GO" id="GO:0019005">
    <property type="term" value="C:SCF ubiquitin ligase complex"/>
    <property type="evidence" value="ECO:0007669"/>
    <property type="project" value="TreeGrafter"/>
</dbReference>
<feature type="compositionally biased region" description="Basic and acidic residues" evidence="2">
    <location>
        <begin position="345"/>
        <end position="354"/>
    </location>
</feature>
<protein>
    <submittedName>
        <fullName evidence="4">(diamondback moth) hypothetical protein</fullName>
    </submittedName>
</protein>
<organism evidence="4 5">
    <name type="scientific">Plutella xylostella</name>
    <name type="common">Diamondback moth</name>
    <name type="synonym">Plutella maculipennis</name>
    <dbReference type="NCBI Taxonomy" id="51655"/>
    <lineage>
        <taxon>Eukaryota</taxon>
        <taxon>Metazoa</taxon>
        <taxon>Ecdysozoa</taxon>
        <taxon>Arthropoda</taxon>
        <taxon>Hexapoda</taxon>
        <taxon>Insecta</taxon>
        <taxon>Pterygota</taxon>
        <taxon>Neoptera</taxon>
        <taxon>Endopterygota</taxon>
        <taxon>Lepidoptera</taxon>
        <taxon>Glossata</taxon>
        <taxon>Ditrysia</taxon>
        <taxon>Yponomeutoidea</taxon>
        <taxon>Plutellidae</taxon>
        <taxon>Plutella</taxon>
    </lineage>
</organism>
<proteinExistence type="predicted"/>
<dbReference type="InterPro" id="IPR006553">
    <property type="entry name" value="Leu-rich_rpt_Cys-con_subtyp"/>
</dbReference>
<dbReference type="InterPro" id="IPR001810">
    <property type="entry name" value="F-box_dom"/>
</dbReference>
<feature type="compositionally biased region" description="Polar residues" evidence="2">
    <location>
        <begin position="69"/>
        <end position="80"/>
    </location>
</feature>
<dbReference type="SUPFAM" id="SSF52047">
    <property type="entry name" value="RNI-like"/>
    <property type="match status" value="2"/>
</dbReference>
<keyword evidence="5" id="KW-1185">Reference proteome</keyword>
<feature type="compositionally biased region" description="Low complexity" evidence="2">
    <location>
        <begin position="30"/>
        <end position="40"/>
    </location>
</feature>
<feature type="compositionally biased region" description="Basic and acidic residues" evidence="2">
    <location>
        <begin position="880"/>
        <end position="915"/>
    </location>
</feature>
<evidence type="ECO:0000313" key="4">
    <source>
        <dbReference type="EMBL" id="CAG9110740.1"/>
    </source>
</evidence>
<name>A0A8S4E629_PLUXY</name>
<sequence length="1031" mass="112567">MSSPGAEGAGGGGERALRLSVRKDLFPQESQASSAAGDSASEPDLDDVSCVKLETDFEQSIDEIAKQKVQASNGALPSTWSRHRKHKQSSRRSKPSPAVNGSPPKKSKKRKSSSSEWKPHRTSSHSVVPSKVKGGKNLNLVSSSECQESEEEAVEEELEDEDSSEDEVLNKCILKLPLISAPRQSGKPYSHELSQLKTKKSKSKDSNKERRTRAHAVTPCSGKPRSMLDICSSKSKKKSKKSESKPTYHSQIVGGTMKIKIKRTSIHEVVTNNTSLPVQFPPAPLSIADIGQRKSKKKRAASPVASESSGEEYNPSKGDTAAAITVAAPKPRHPPPKAKRTRNRGKSEKTERSKVQSASAAAPQDSGPQSPWATMPEEVLTLIFDHVVNMQGTLPAVIRLGRVCKLWHSVSCKPQLWRNVDLAQYTSEKCKTDFKLVWLLENRLSRCHTLNISHWKVVNVSWVLACLAEYAPGLRELSVAGWSRLAAEQLHELLAALPRLRRLDLSHTPISDQCLLTSSELSVAGWSRLAAEQLHELLAALPRLRRLDLSHTPISDQCLLTSSELSVAGWSRLAAEQLHELLAALPRLRRLDLSHTSETGGSGTCLSAQSIARLVESFGERLTHLTMAHNKFSALQQILTSIASHCPNLEVLDISGARATSHPGAVPLEALQKGCPKLRVFRAASAQLILVHATTSQQMEITGWEHLEELSIAAEAATERVAVGEYKLGDEALSRLVRGATRLRLLDLRNLQQLTDSGLVRVPAWDLQHLFLGGCNILRQKSACLELICEKWSHSLIELDLSWASCARVLDDAVAALADTAQSRLRILNLCGSAVSLEPIKKVLLKCPHIESLNLSSCRALPRGMKRLYAGKELQDLKDSFDPEKLKKAKEEKEKSEKKTEPDSKTESAPEDSPKNSDSSSTKAIKVEDKSTSSIFQEPRTPAESDLAKNNSTSKTSPDCNPIVQSKPDSSSTPRSETSKTDVGSPHYSPVARPDSRLRASPDAPPAAACWGLGQFKTTPTHKSEASPSTE</sequence>
<dbReference type="SUPFAM" id="SSF81383">
    <property type="entry name" value="F-box domain"/>
    <property type="match status" value="1"/>
</dbReference>
<evidence type="ECO:0000313" key="5">
    <source>
        <dbReference type="Proteomes" id="UP000653454"/>
    </source>
</evidence>
<accession>A0A8S4E629</accession>
<feature type="compositionally biased region" description="Basic residues" evidence="2">
    <location>
        <begin position="81"/>
        <end position="94"/>
    </location>
</feature>
<dbReference type="EMBL" id="CAJHNJ030000012">
    <property type="protein sequence ID" value="CAG9110740.1"/>
    <property type="molecule type" value="Genomic_DNA"/>
</dbReference>